<evidence type="ECO:0000313" key="2">
    <source>
        <dbReference type="EMBL" id="QHT87345.1"/>
    </source>
</evidence>
<sequence>MDDRAWSQEEDIHLNKLYNEDTLSIMDISNVIKRTPGTIISRLLKLQYIVSRSSVRGYKTYKESDLYKEIVSANKDKKEKVDKKKREGRDNKREGVVDNNNNNSITELKKDVQEIKESLKELLTMMKAVYDFENNDNDNDSANH</sequence>
<organism evidence="2">
    <name type="scientific">viral metagenome</name>
    <dbReference type="NCBI Taxonomy" id="1070528"/>
    <lineage>
        <taxon>unclassified sequences</taxon>
        <taxon>metagenomes</taxon>
        <taxon>organismal metagenomes</taxon>
    </lineage>
</organism>
<name>A0A6C0I4L8_9ZZZZ</name>
<reference evidence="2" key="1">
    <citation type="journal article" date="2020" name="Nature">
        <title>Giant virus diversity and host interactions through global metagenomics.</title>
        <authorList>
            <person name="Schulz F."/>
            <person name="Roux S."/>
            <person name="Paez-Espino D."/>
            <person name="Jungbluth S."/>
            <person name="Walsh D.A."/>
            <person name="Denef V.J."/>
            <person name="McMahon K.D."/>
            <person name="Konstantinidis K.T."/>
            <person name="Eloe-Fadrosh E.A."/>
            <person name="Kyrpides N.C."/>
            <person name="Woyke T."/>
        </authorList>
    </citation>
    <scope>NUCLEOTIDE SEQUENCE</scope>
    <source>
        <strain evidence="2">GVMAG-M-3300023184-190</strain>
    </source>
</reference>
<dbReference type="AlphaFoldDB" id="A0A6C0I4L8"/>
<feature type="compositionally biased region" description="Basic and acidic residues" evidence="1">
    <location>
        <begin position="76"/>
        <end position="96"/>
    </location>
</feature>
<protein>
    <submittedName>
        <fullName evidence="2">Uncharacterized protein</fullName>
    </submittedName>
</protein>
<proteinExistence type="predicted"/>
<dbReference type="EMBL" id="MN740087">
    <property type="protein sequence ID" value="QHT87345.1"/>
    <property type="molecule type" value="Genomic_DNA"/>
</dbReference>
<evidence type="ECO:0000256" key="1">
    <source>
        <dbReference type="SAM" id="MobiDB-lite"/>
    </source>
</evidence>
<feature type="region of interest" description="Disordered" evidence="1">
    <location>
        <begin position="76"/>
        <end position="109"/>
    </location>
</feature>
<accession>A0A6C0I4L8</accession>